<dbReference type="InterPro" id="IPR013520">
    <property type="entry name" value="Ribonucl_H"/>
</dbReference>
<sequence>MTEKNGKRLSIYTKDYVVFDLETTGLSPKKDEIIELSAIKVQSGQVTSRFSSLVNPGRHIPATATGINGISDDMVKNAPGLCPILEEFLAFAENNILVGHNIHTFDMRFLTNGVGRELNRKVENDYVDTLYLSKTLLPALPRHRLTDIAAYFHIETAGAHRALNDCIMNQQCYEQLGLLLAQQKNRDSSDQSGLPCPRCGGMLIRRKGRFGAFWGCSGFPQCRYTQNA</sequence>
<dbReference type="GO" id="GO:0003887">
    <property type="term" value="F:DNA-directed DNA polymerase activity"/>
    <property type="evidence" value="ECO:0007669"/>
    <property type="project" value="UniProtKB-EC"/>
</dbReference>
<accession>A0A2K4ZDB5</accession>
<dbReference type="GO" id="GO:0003677">
    <property type="term" value="F:DNA binding"/>
    <property type="evidence" value="ECO:0007669"/>
    <property type="project" value="InterPro"/>
</dbReference>
<proteinExistence type="predicted"/>
<keyword evidence="5" id="KW-0548">Nucleotidyltransferase</keyword>
<dbReference type="GO" id="GO:0006265">
    <property type="term" value="P:DNA topological change"/>
    <property type="evidence" value="ECO:0007669"/>
    <property type="project" value="InterPro"/>
</dbReference>
<name>A0A2K4ZDB5_9FIRM</name>
<dbReference type="NCBIfam" id="TIGR00573">
    <property type="entry name" value="dnaq"/>
    <property type="match status" value="1"/>
</dbReference>
<dbReference type="Pfam" id="PF00929">
    <property type="entry name" value="RNase_T"/>
    <property type="match status" value="1"/>
</dbReference>
<dbReference type="AlphaFoldDB" id="A0A2K4ZDB5"/>
<evidence type="ECO:0000256" key="3">
    <source>
        <dbReference type="ARBA" id="ARBA00022839"/>
    </source>
</evidence>
<dbReference type="EC" id="2.7.7.7" evidence="5"/>
<evidence type="ECO:0000256" key="2">
    <source>
        <dbReference type="ARBA" id="ARBA00022801"/>
    </source>
</evidence>
<organism evidence="5 6">
    <name type="scientific">Acetatifactor muris</name>
    <dbReference type="NCBI Taxonomy" id="879566"/>
    <lineage>
        <taxon>Bacteria</taxon>
        <taxon>Bacillati</taxon>
        <taxon>Bacillota</taxon>
        <taxon>Clostridia</taxon>
        <taxon>Lachnospirales</taxon>
        <taxon>Lachnospiraceae</taxon>
        <taxon>Acetatifactor</taxon>
    </lineage>
</organism>
<dbReference type="CDD" id="cd06127">
    <property type="entry name" value="DEDDh"/>
    <property type="match status" value="1"/>
</dbReference>
<dbReference type="GO" id="GO:0006260">
    <property type="term" value="P:DNA replication"/>
    <property type="evidence" value="ECO:0007669"/>
    <property type="project" value="InterPro"/>
</dbReference>
<dbReference type="OrthoDB" id="9776650at2"/>
<reference evidence="5 6" key="1">
    <citation type="submission" date="2018-01" db="EMBL/GenBank/DDBJ databases">
        <authorList>
            <person name="Gaut B.S."/>
            <person name="Morton B.R."/>
            <person name="Clegg M.T."/>
            <person name="Duvall M.R."/>
        </authorList>
    </citation>
    <scope>NUCLEOTIDE SEQUENCE [LARGE SCALE GENOMIC DNA]</scope>
    <source>
        <strain evidence="5">GP69</strain>
    </source>
</reference>
<evidence type="ECO:0000256" key="1">
    <source>
        <dbReference type="ARBA" id="ARBA00022722"/>
    </source>
</evidence>
<dbReference type="SUPFAM" id="SSF53098">
    <property type="entry name" value="Ribonuclease H-like"/>
    <property type="match status" value="1"/>
</dbReference>
<keyword evidence="3" id="KW-0269">Exonuclease</keyword>
<evidence type="ECO:0000313" key="6">
    <source>
        <dbReference type="Proteomes" id="UP000236311"/>
    </source>
</evidence>
<keyword evidence="1" id="KW-0540">Nuclease</keyword>
<evidence type="ECO:0000259" key="4">
    <source>
        <dbReference type="SMART" id="SM00479"/>
    </source>
</evidence>
<dbReference type="InterPro" id="IPR006054">
    <property type="entry name" value="DnaQ"/>
</dbReference>
<dbReference type="InterPro" id="IPR012337">
    <property type="entry name" value="RNaseH-like_sf"/>
</dbReference>
<dbReference type="GO" id="GO:0003916">
    <property type="term" value="F:DNA topoisomerase activity"/>
    <property type="evidence" value="ECO:0007669"/>
    <property type="project" value="InterPro"/>
</dbReference>
<feature type="domain" description="Exonuclease" evidence="4">
    <location>
        <begin position="15"/>
        <end position="182"/>
    </location>
</feature>
<dbReference type="GO" id="GO:0005829">
    <property type="term" value="C:cytosol"/>
    <property type="evidence" value="ECO:0007669"/>
    <property type="project" value="TreeGrafter"/>
</dbReference>
<dbReference type="FunFam" id="3.30.420.10:FF:000045">
    <property type="entry name" value="3'-5' exonuclease DinG"/>
    <property type="match status" value="1"/>
</dbReference>
<dbReference type="Gene3D" id="3.30.420.10">
    <property type="entry name" value="Ribonuclease H-like superfamily/Ribonuclease H"/>
    <property type="match status" value="1"/>
</dbReference>
<keyword evidence="6" id="KW-1185">Reference proteome</keyword>
<protein>
    <submittedName>
        <fullName evidence="5">DNA polymerase III PolC-type</fullName>
        <ecNumber evidence="5">2.7.7.7</ecNumber>
    </submittedName>
</protein>
<keyword evidence="5" id="KW-0808">Transferase</keyword>
<dbReference type="PANTHER" id="PTHR30231">
    <property type="entry name" value="DNA POLYMERASE III SUBUNIT EPSILON"/>
    <property type="match status" value="1"/>
</dbReference>
<dbReference type="InterPro" id="IPR013498">
    <property type="entry name" value="Topo_IA_Znf"/>
</dbReference>
<dbReference type="InterPro" id="IPR036397">
    <property type="entry name" value="RNaseH_sf"/>
</dbReference>
<dbReference type="RefSeq" id="WP_103238556.1">
    <property type="nucleotide sequence ID" value="NZ_JANJZD010000005.1"/>
</dbReference>
<gene>
    <name evidence="5" type="primary">polC_1</name>
    <name evidence="5" type="ORF">AMURIS_01166</name>
</gene>
<dbReference type="EMBL" id="OFSM01000005">
    <property type="protein sequence ID" value="SOY28459.1"/>
    <property type="molecule type" value="Genomic_DNA"/>
</dbReference>
<dbReference type="Proteomes" id="UP000236311">
    <property type="component" value="Unassembled WGS sequence"/>
</dbReference>
<keyword evidence="2" id="KW-0378">Hydrolase</keyword>
<dbReference type="GO" id="GO:0005694">
    <property type="term" value="C:chromosome"/>
    <property type="evidence" value="ECO:0007669"/>
    <property type="project" value="InterPro"/>
</dbReference>
<dbReference type="Pfam" id="PF01396">
    <property type="entry name" value="Zn_ribbon_Top1"/>
    <property type="match status" value="1"/>
</dbReference>
<dbReference type="PANTHER" id="PTHR30231:SF4">
    <property type="entry name" value="PROTEIN NEN2"/>
    <property type="match status" value="1"/>
</dbReference>
<evidence type="ECO:0000313" key="5">
    <source>
        <dbReference type="EMBL" id="SOY28459.1"/>
    </source>
</evidence>
<dbReference type="SMART" id="SM00479">
    <property type="entry name" value="EXOIII"/>
    <property type="match status" value="1"/>
</dbReference>
<dbReference type="GO" id="GO:0008408">
    <property type="term" value="F:3'-5' exonuclease activity"/>
    <property type="evidence" value="ECO:0007669"/>
    <property type="project" value="TreeGrafter"/>
</dbReference>
<dbReference type="Gene3D" id="3.30.65.10">
    <property type="entry name" value="Bacterial Topoisomerase I, domain 1"/>
    <property type="match status" value="1"/>
</dbReference>